<organism evidence="1">
    <name type="scientific">Staphylococcus phage 184DA</name>
    <dbReference type="NCBI Taxonomy" id="3110532"/>
    <lineage>
        <taxon>Viruses</taxon>
        <taxon>Duplodnaviria</taxon>
        <taxon>Heunggongvirae</taxon>
        <taxon>Uroviricota</taxon>
        <taxon>Caudoviricetes</taxon>
    </lineage>
</organism>
<reference evidence="1" key="1">
    <citation type="submission" date="2023-11" db="EMBL/GenBank/DDBJ databases">
        <title>Characterization of a newly isolated phage infecting non-aureus staphylococci isolated from bovine mastitis.</title>
        <authorList>
            <person name="Wanecka A."/>
            <person name="Marynowska M."/>
            <person name="Wesolowski W."/>
            <person name="Bloch S."/>
            <person name="Nejman-Falenczyk B."/>
            <person name="Neumann J."/>
            <person name="Krol J."/>
            <person name="Florek M."/>
            <person name="Ulanicki K."/>
            <person name="Napierala A."/>
            <person name="Twardon J."/>
            <person name="Wolska B."/>
            <person name="Porebska J."/>
            <person name="Ziubrzycka A."/>
            <person name="Czeretowicz I."/>
            <person name="Benisz M."/>
        </authorList>
    </citation>
    <scope>NUCLEOTIDE SEQUENCE</scope>
</reference>
<evidence type="ECO:0000313" key="1">
    <source>
        <dbReference type="EMBL" id="WVX90622.1"/>
    </source>
</evidence>
<name>A0AAU6MX74_9CAUD</name>
<accession>A0AAU6MX74</accession>
<gene>
    <name evidence="1" type="ORF">184DA_16</name>
    <name evidence="2" type="ORF">184DA_249</name>
</gene>
<dbReference type="EMBL" id="OR885926">
    <property type="protein sequence ID" value="WVX90853.1"/>
    <property type="molecule type" value="Genomic_DNA"/>
</dbReference>
<evidence type="ECO:0000313" key="2">
    <source>
        <dbReference type="EMBL" id="WVX90853.1"/>
    </source>
</evidence>
<protein>
    <submittedName>
        <fullName evidence="1">Uncharacterized protein</fullName>
    </submittedName>
</protein>
<proteinExistence type="predicted"/>
<sequence length="39" mass="4925">MYKSIDFRNFFYFILLLYKKNYTNIIHKVHYIKICSDCQ</sequence>
<dbReference type="EMBL" id="OR885926">
    <property type="protein sequence ID" value="WVX90622.1"/>
    <property type="molecule type" value="Genomic_DNA"/>
</dbReference>